<name>A0A484LHM2_9ASTE</name>
<protein>
    <recommendedName>
        <fullName evidence="12">Reverse transcriptase RNase H-like domain-containing protein</fullName>
    </recommendedName>
</protein>
<dbReference type="EMBL" id="OOIL02001464">
    <property type="protein sequence ID" value="VFQ76005.1"/>
    <property type="molecule type" value="Genomic_DNA"/>
</dbReference>
<keyword evidence="1" id="KW-0808">Transferase</keyword>
<dbReference type="GO" id="GO:0004519">
    <property type="term" value="F:endonuclease activity"/>
    <property type="evidence" value="ECO:0007669"/>
    <property type="project" value="UniProtKB-KW"/>
</dbReference>
<feature type="compositionally biased region" description="Basic and acidic residues" evidence="7">
    <location>
        <begin position="246"/>
        <end position="266"/>
    </location>
</feature>
<feature type="region of interest" description="Disordered" evidence="7">
    <location>
        <begin position="357"/>
        <end position="408"/>
    </location>
</feature>
<organism evidence="10 11">
    <name type="scientific">Cuscuta campestris</name>
    <dbReference type="NCBI Taxonomy" id="132261"/>
    <lineage>
        <taxon>Eukaryota</taxon>
        <taxon>Viridiplantae</taxon>
        <taxon>Streptophyta</taxon>
        <taxon>Embryophyta</taxon>
        <taxon>Tracheophyta</taxon>
        <taxon>Spermatophyta</taxon>
        <taxon>Magnoliopsida</taxon>
        <taxon>eudicotyledons</taxon>
        <taxon>Gunneridae</taxon>
        <taxon>Pentapetalae</taxon>
        <taxon>asterids</taxon>
        <taxon>lamiids</taxon>
        <taxon>Solanales</taxon>
        <taxon>Convolvulaceae</taxon>
        <taxon>Cuscuteae</taxon>
        <taxon>Cuscuta</taxon>
        <taxon>Cuscuta subgen. Grammica</taxon>
        <taxon>Cuscuta sect. Cleistogrammica</taxon>
    </lineage>
</organism>
<dbReference type="CDD" id="cd00303">
    <property type="entry name" value="retropepsin_like"/>
    <property type="match status" value="1"/>
</dbReference>
<dbReference type="GO" id="GO:0003676">
    <property type="term" value="F:nucleic acid binding"/>
    <property type="evidence" value="ECO:0007669"/>
    <property type="project" value="InterPro"/>
</dbReference>
<dbReference type="AlphaFoldDB" id="A0A484LHM2"/>
<dbReference type="InterPro" id="IPR005162">
    <property type="entry name" value="Retrotrans_gag_dom"/>
</dbReference>
<dbReference type="Pfam" id="PF17917">
    <property type="entry name" value="RT_RNaseH"/>
    <property type="match status" value="1"/>
</dbReference>
<evidence type="ECO:0000256" key="4">
    <source>
        <dbReference type="ARBA" id="ARBA00022759"/>
    </source>
</evidence>
<dbReference type="SUPFAM" id="SSF56672">
    <property type="entry name" value="DNA/RNA polymerases"/>
    <property type="match status" value="1"/>
</dbReference>
<accession>A0A484LHM2</accession>
<evidence type="ECO:0000256" key="5">
    <source>
        <dbReference type="ARBA" id="ARBA00022801"/>
    </source>
</evidence>
<dbReference type="SUPFAM" id="SSF53098">
    <property type="entry name" value="Ribonuclease H-like"/>
    <property type="match status" value="1"/>
</dbReference>
<evidence type="ECO:0000259" key="8">
    <source>
        <dbReference type="Pfam" id="PF03732"/>
    </source>
</evidence>
<dbReference type="Proteomes" id="UP000595140">
    <property type="component" value="Unassembled WGS sequence"/>
</dbReference>
<evidence type="ECO:0000313" key="10">
    <source>
        <dbReference type="EMBL" id="VFQ76005.1"/>
    </source>
</evidence>
<evidence type="ECO:0000256" key="1">
    <source>
        <dbReference type="ARBA" id="ARBA00022679"/>
    </source>
</evidence>
<evidence type="ECO:0000259" key="9">
    <source>
        <dbReference type="Pfam" id="PF17917"/>
    </source>
</evidence>
<evidence type="ECO:0000313" key="11">
    <source>
        <dbReference type="Proteomes" id="UP000595140"/>
    </source>
</evidence>
<feature type="domain" description="Retrotransposon gag" evidence="8">
    <location>
        <begin position="121"/>
        <end position="211"/>
    </location>
</feature>
<keyword evidence="5" id="KW-0378">Hydrolase</keyword>
<dbReference type="Pfam" id="PF13650">
    <property type="entry name" value="Asp_protease_2"/>
    <property type="match status" value="1"/>
</dbReference>
<dbReference type="InterPro" id="IPR036397">
    <property type="entry name" value="RNaseH_sf"/>
</dbReference>
<evidence type="ECO:0000256" key="6">
    <source>
        <dbReference type="ARBA" id="ARBA00022918"/>
    </source>
</evidence>
<evidence type="ECO:0000256" key="3">
    <source>
        <dbReference type="ARBA" id="ARBA00022722"/>
    </source>
</evidence>
<feature type="domain" description="Reverse transcriptase RNase H-like" evidence="9">
    <location>
        <begin position="713"/>
        <end position="781"/>
    </location>
</feature>
<evidence type="ECO:0008006" key="12">
    <source>
        <dbReference type="Google" id="ProtNLM"/>
    </source>
</evidence>
<dbReference type="Pfam" id="PF03732">
    <property type="entry name" value="Retrotrans_gag"/>
    <property type="match status" value="1"/>
</dbReference>
<dbReference type="OrthoDB" id="912951at2759"/>
<dbReference type="InterPro" id="IPR012337">
    <property type="entry name" value="RNaseH-like_sf"/>
</dbReference>
<dbReference type="SUPFAM" id="SSF50630">
    <property type="entry name" value="Acid proteases"/>
    <property type="match status" value="1"/>
</dbReference>
<feature type="compositionally biased region" description="Basic and acidic residues" evidence="7">
    <location>
        <begin position="47"/>
        <end position="65"/>
    </location>
</feature>
<dbReference type="GO" id="GO:0003964">
    <property type="term" value="F:RNA-directed DNA polymerase activity"/>
    <property type="evidence" value="ECO:0007669"/>
    <property type="project" value="UniProtKB-KW"/>
</dbReference>
<proteinExistence type="predicted"/>
<keyword evidence="6" id="KW-0695">RNA-directed DNA polymerase</keyword>
<sequence>MLEEHFQARTRQRTRASRQEEEAESQPRVPVANRLTVPNDRVQQMEAKLERLEKKVGEKSDRDKPLAGSPFTARVHLTPFPRKVKIDAPRFTGKEDPEIHLDSFNQSATMNGCTDEEKCLLFFQTLRNRATEWFNKLRPGSIDSFSDLASKFKAKFQENCTKRKKFTYLSTAGQRESENLTQFLTRWKEEVDKVEEMDDKTVLSLLLNGLRAGELYKEFCRKPPATYQEAYHTAWEFAEAETQLRTKKEAEHDYKPKPVQVKKEEAPGPSRPRHHYDPVVRVVNTEECQEVRKAPAPYPVNPPENPTGQVGRQWSGTYCSYHRSDSHSTSECKSVKGVIRQMIDSGELGKDYLQKAQEKNHQWVRPATQENDRDNDRRRNNRQREQQPAPEKEHIGMIFGGPEGGDSAAQRKNWVRSIYVGEVSAEPPRRKHVRREPIVFTNRDLPPIGEDHNDPLVITMDINGVDVARVLVDTGSSVNILYLETFQKLRLCRTQLEPLKTPLSGFTGDTVEAEGSIVLPVELGSGKKTVWKKMRFIVVDIKCVHNAILGRPGINKVGVVISMPHLCMKFHTSSGVGEVKGDQRNARECYAQAVKKMTKGVNVISQEITKGETREKLEPEAETVEIELHPGDSSRMVRIGANLPEDLKAEITRVLQEYAGIFAWSVADMPGIDRSIICHRLAVREGSRPVRQKKRYLASDRRDFVKKEVKDLLSVALNGAESRYTAMEKTAYALFISAKKLTSYFQAHPVEVLTDQPLGAVLRNSTSSGRMVKWAMMLTQFNIEYRPRSAIKGQALADFLVEMTGITSDEPVNKPTEQWWEMAVDGASGPRGYGGGVVFTTPEGFKIYHAIVFNFKLTNNEAEYEALAGGLKLAQALKINRYKDLILALLKGFEEFKIAQIPRAENADADLLSKLTQYAPEHVSKLARVEILDHASIEKLEVAAITEAGQPDRSNLIGADDNWIYDLMEYLMDGTLPEQDDRARKVKLRAPRFQVLDGKLYKRAFGGPLLRCLTNREAERVIAEVHEGVCAAHQMSRTLSQRIILLGYYWPTIVQDCERRAHGETPFSLTYGCEARLPIEAEFPTFQESNYQPQQNEEDHLAELNLVEERRMAAEVKMSTYQQVVKKYHDNKVGPRYFQVGDEVLRRREASRPGDGGKLAKNWEGPYRVRTIIRPGTYRLETLDGVPVERTWNSHHLRKFYK</sequence>
<dbReference type="InterPro" id="IPR041373">
    <property type="entry name" value="RT_RNaseH"/>
</dbReference>
<gene>
    <name evidence="10" type="ORF">CCAM_LOCUS17781</name>
</gene>
<feature type="region of interest" description="Disordered" evidence="7">
    <location>
        <begin position="246"/>
        <end position="276"/>
    </location>
</feature>
<evidence type="ECO:0000256" key="7">
    <source>
        <dbReference type="SAM" id="MobiDB-lite"/>
    </source>
</evidence>
<evidence type="ECO:0000256" key="2">
    <source>
        <dbReference type="ARBA" id="ARBA00022695"/>
    </source>
</evidence>
<keyword evidence="4" id="KW-0255">Endonuclease</keyword>
<dbReference type="InterPro" id="IPR043502">
    <property type="entry name" value="DNA/RNA_pol_sf"/>
</dbReference>
<keyword evidence="11" id="KW-1185">Reference proteome</keyword>
<dbReference type="PANTHER" id="PTHR48475">
    <property type="entry name" value="RIBONUCLEASE H"/>
    <property type="match status" value="1"/>
</dbReference>
<feature type="region of interest" description="Disordered" evidence="7">
    <location>
        <begin position="1"/>
        <end position="70"/>
    </location>
</feature>
<dbReference type="PANTHER" id="PTHR48475:SF2">
    <property type="entry name" value="RIBONUCLEASE H"/>
    <property type="match status" value="1"/>
</dbReference>
<dbReference type="GO" id="GO:0016787">
    <property type="term" value="F:hydrolase activity"/>
    <property type="evidence" value="ECO:0007669"/>
    <property type="project" value="UniProtKB-KW"/>
</dbReference>
<keyword evidence="2" id="KW-0548">Nucleotidyltransferase</keyword>
<dbReference type="Gene3D" id="2.40.70.10">
    <property type="entry name" value="Acid Proteases"/>
    <property type="match status" value="1"/>
</dbReference>
<dbReference type="Gene3D" id="1.10.340.70">
    <property type="match status" value="1"/>
</dbReference>
<reference evidence="10 11" key="1">
    <citation type="submission" date="2018-04" db="EMBL/GenBank/DDBJ databases">
        <authorList>
            <person name="Vogel A."/>
        </authorList>
    </citation>
    <scope>NUCLEOTIDE SEQUENCE [LARGE SCALE GENOMIC DNA]</scope>
</reference>
<feature type="compositionally biased region" description="Basic and acidic residues" evidence="7">
    <location>
        <begin position="370"/>
        <end position="395"/>
    </location>
</feature>
<dbReference type="Gene3D" id="3.30.420.10">
    <property type="entry name" value="Ribonuclease H-like superfamily/Ribonuclease H"/>
    <property type="match status" value="1"/>
</dbReference>
<dbReference type="InterPro" id="IPR021109">
    <property type="entry name" value="Peptidase_aspartic_dom_sf"/>
</dbReference>
<keyword evidence="3" id="KW-0540">Nuclease</keyword>